<dbReference type="GeneID" id="93737563"/>
<dbReference type="Proteomes" id="UP000042738">
    <property type="component" value="Chromosome"/>
</dbReference>
<evidence type="ECO:0000313" key="1">
    <source>
        <dbReference type="EMBL" id="QLH63796.1"/>
    </source>
</evidence>
<proteinExistence type="predicted"/>
<dbReference type="InterPro" id="IPR027417">
    <property type="entry name" value="P-loop_NTPase"/>
</dbReference>
<reference evidence="1 2" key="1">
    <citation type="journal article" date="2014" name="Genome Announc.">
        <title>Whole-Genome Sequence of Serratia symbiotica Strain CWBI-2.3T, a Free-Living Symbiont of the Black Bean Aphid Aphis fabae.</title>
        <authorList>
            <person name="Foray V."/>
            <person name="Grigorescu A.S."/>
            <person name="Sabri A."/>
            <person name="Haubruge E."/>
            <person name="Lognay G."/>
            <person name="Francis F."/>
            <person name="Fauconnier M.L."/>
            <person name="Hance T."/>
            <person name="Thonart P."/>
        </authorList>
    </citation>
    <scope>NUCLEOTIDE SEQUENCE [LARGE SCALE GENOMIC DNA]</scope>
    <source>
        <strain evidence="1">CWBI-2.3</strain>
    </source>
</reference>
<sequence length="100" mass="11344">MSDFDLIGDNWLLKEEIEQQLLAMELPTDPFLPGDVLSSGQLTRLTLHKLFRSGYRYLIRDEPGNHLDMESRKLLAQALNDLPAAFLSSVTIKILLMTSI</sequence>
<gene>
    <name evidence="1" type="ORF">SYMBAF_13820</name>
</gene>
<protein>
    <submittedName>
        <fullName evidence="1">Uncharacterized protein</fullName>
    </submittedName>
</protein>
<dbReference type="AlphaFoldDB" id="A0A7D5SMA9"/>
<evidence type="ECO:0000313" key="2">
    <source>
        <dbReference type="Proteomes" id="UP000042738"/>
    </source>
</evidence>
<dbReference type="SUPFAM" id="SSF52540">
    <property type="entry name" value="P-loop containing nucleoside triphosphate hydrolases"/>
    <property type="match status" value="1"/>
</dbReference>
<dbReference type="Gene3D" id="3.40.50.300">
    <property type="entry name" value="P-loop containing nucleotide triphosphate hydrolases"/>
    <property type="match status" value="1"/>
</dbReference>
<dbReference type="RefSeq" id="WP_152609004.1">
    <property type="nucleotide sequence ID" value="NZ_CP050855.1"/>
</dbReference>
<dbReference type="EMBL" id="CP050855">
    <property type="protein sequence ID" value="QLH63796.1"/>
    <property type="molecule type" value="Genomic_DNA"/>
</dbReference>
<organism evidence="1 2">
    <name type="scientific">Serratia symbiotica</name>
    <dbReference type="NCBI Taxonomy" id="138074"/>
    <lineage>
        <taxon>Bacteria</taxon>
        <taxon>Pseudomonadati</taxon>
        <taxon>Pseudomonadota</taxon>
        <taxon>Gammaproteobacteria</taxon>
        <taxon>Enterobacterales</taxon>
        <taxon>Yersiniaceae</taxon>
        <taxon>Serratia</taxon>
    </lineage>
</organism>
<name>A0A7D5SMA9_9GAMM</name>
<accession>A0A7D5SMA9</accession>